<accession>A0A7T2S077</accession>
<evidence type="ECO:0000256" key="2">
    <source>
        <dbReference type="ARBA" id="ARBA00023015"/>
    </source>
</evidence>
<comment type="similarity">
    <text evidence="1">Belongs to the LysR transcriptional regulatory family.</text>
</comment>
<dbReference type="SUPFAM" id="SSF53850">
    <property type="entry name" value="Periplasmic binding protein-like II"/>
    <property type="match status" value="1"/>
</dbReference>
<evidence type="ECO:0000256" key="1">
    <source>
        <dbReference type="ARBA" id="ARBA00009437"/>
    </source>
</evidence>
<organism evidence="6 7">
    <name type="scientific">Delftia acidovorans</name>
    <name type="common">Pseudomonas acidovorans</name>
    <name type="synonym">Comamonas acidovorans</name>
    <dbReference type="NCBI Taxonomy" id="80866"/>
    <lineage>
        <taxon>Bacteria</taxon>
        <taxon>Pseudomonadati</taxon>
        <taxon>Pseudomonadota</taxon>
        <taxon>Betaproteobacteria</taxon>
        <taxon>Burkholderiales</taxon>
        <taxon>Comamonadaceae</taxon>
        <taxon>Delftia</taxon>
    </lineage>
</organism>
<dbReference type="AlphaFoldDB" id="A0A7T2S077"/>
<dbReference type="Gene3D" id="3.40.190.290">
    <property type="match status" value="1"/>
</dbReference>
<evidence type="ECO:0000256" key="4">
    <source>
        <dbReference type="ARBA" id="ARBA00023163"/>
    </source>
</evidence>
<proteinExistence type="inferred from homology"/>
<dbReference type="EMBL" id="CP065668">
    <property type="protein sequence ID" value="QPS06591.1"/>
    <property type="molecule type" value="Genomic_DNA"/>
</dbReference>
<dbReference type="FunFam" id="1.10.10.10:FF:000001">
    <property type="entry name" value="LysR family transcriptional regulator"/>
    <property type="match status" value="1"/>
</dbReference>
<dbReference type="PRINTS" id="PR00039">
    <property type="entry name" value="HTHLYSR"/>
</dbReference>
<dbReference type="Gene3D" id="1.10.10.10">
    <property type="entry name" value="Winged helix-like DNA-binding domain superfamily/Winged helix DNA-binding domain"/>
    <property type="match status" value="1"/>
</dbReference>
<dbReference type="GO" id="GO:0032993">
    <property type="term" value="C:protein-DNA complex"/>
    <property type="evidence" value="ECO:0007669"/>
    <property type="project" value="TreeGrafter"/>
</dbReference>
<dbReference type="PANTHER" id="PTHR30346">
    <property type="entry name" value="TRANSCRIPTIONAL DUAL REGULATOR HCAR-RELATED"/>
    <property type="match status" value="1"/>
</dbReference>
<dbReference type="CDD" id="cd05466">
    <property type="entry name" value="PBP2_LTTR_substrate"/>
    <property type="match status" value="1"/>
</dbReference>
<evidence type="ECO:0000259" key="5">
    <source>
        <dbReference type="PROSITE" id="PS50931"/>
    </source>
</evidence>
<name>A0A7T2S077_DELAC</name>
<dbReference type="InterPro" id="IPR000847">
    <property type="entry name" value="LysR_HTH_N"/>
</dbReference>
<protein>
    <submittedName>
        <fullName evidence="6">LysR family transcriptional regulator</fullName>
    </submittedName>
</protein>
<evidence type="ECO:0000313" key="6">
    <source>
        <dbReference type="EMBL" id="QPS06591.1"/>
    </source>
</evidence>
<dbReference type="SUPFAM" id="SSF46785">
    <property type="entry name" value="Winged helix' DNA-binding domain"/>
    <property type="match status" value="1"/>
</dbReference>
<evidence type="ECO:0000313" key="7">
    <source>
        <dbReference type="Proteomes" id="UP000594778"/>
    </source>
</evidence>
<reference evidence="6 7" key="1">
    <citation type="submission" date="2020-12" db="EMBL/GenBank/DDBJ databases">
        <title>FDA dAtabase for Regulatory Grade micrObial Sequences (FDA-ARGOS): Supporting development and validation of Infectious Disease Dx tests.</title>
        <authorList>
            <person name="Sproer C."/>
            <person name="Gronow S."/>
            <person name="Severitt S."/>
            <person name="Schroder I."/>
            <person name="Tallon L."/>
            <person name="Sadzewicz L."/>
            <person name="Zhao X."/>
            <person name="Boylan J."/>
            <person name="Ott S."/>
            <person name="Bowen H."/>
            <person name="Vavikolanu K."/>
            <person name="Mehta A."/>
            <person name="Aluvathingal J."/>
            <person name="Nadendla S."/>
            <person name="Lowell S."/>
            <person name="Myers T."/>
            <person name="Yan Y."/>
            <person name="Sichtig H."/>
        </authorList>
    </citation>
    <scope>NUCLEOTIDE SEQUENCE [LARGE SCALE GENOMIC DNA]</scope>
    <source>
        <strain evidence="6 7">FDAARGOS_909</strain>
    </source>
</reference>
<sequence>MLDLKALRCFVVVAERLSVSRAAPVLHISQSALSRQIQGLEEVLGVSLFDRIGKRLVLTAEGDDLLPRAASLVDQALDLSTRLRSMARGEAGLLRIGATPQTIEGLLSPVLVSLRARYPAIETSLVEGSNDFLLEQLQTGAAHVAIAALPQQHSFESQPLFMGYLHAVVPECQTFTSGKSAEVGALADQPLLLLRKGFMTRKVFDRACAQAGMRPRVILESDSTQTLLALAKAGYGIAIVSSAALRHRLAMEGSRLVALTLDGQALGQMISAVWDPARARSAVLEPFSEGAGGACCAGDQLLPFRQPASTAIEQAAA</sequence>
<dbReference type="GO" id="GO:0003677">
    <property type="term" value="F:DNA binding"/>
    <property type="evidence" value="ECO:0007669"/>
    <property type="project" value="UniProtKB-KW"/>
</dbReference>
<evidence type="ECO:0000256" key="3">
    <source>
        <dbReference type="ARBA" id="ARBA00023125"/>
    </source>
</evidence>
<dbReference type="InterPro" id="IPR005119">
    <property type="entry name" value="LysR_subst-bd"/>
</dbReference>
<dbReference type="PANTHER" id="PTHR30346:SF28">
    <property type="entry name" value="HTH-TYPE TRANSCRIPTIONAL REGULATOR CYNR"/>
    <property type="match status" value="1"/>
</dbReference>
<dbReference type="Pfam" id="PF03466">
    <property type="entry name" value="LysR_substrate"/>
    <property type="match status" value="1"/>
</dbReference>
<dbReference type="InterPro" id="IPR036388">
    <property type="entry name" value="WH-like_DNA-bd_sf"/>
</dbReference>
<keyword evidence="3" id="KW-0238">DNA-binding</keyword>
<keyword evidence="2" id="KW-0805">Transcription regulation</keyword>
<dbReference type="GO" id="GO:0003700">
    <property type="term" value="F:DNA-binding transcription factor activity"/>
    <property type="evidence" value="ECO:0007669"/>
    <property type="project" value="InterPro"/>
</dbReference>
<gene>
    <name evidence="6" type="ORF">I6G66_20060</name>
</gene>
<dbReference type="PROSITE" id="PS50931">
    <property type="entry name" value="HTH_LYSR"/>
    <property type="match status" value="1"/>
</dbReference>
<dbReference type="RefSeq" id="WP_197954175.1">
    <property type="nucleotide sequence ID" value="NZ_CP065668.1"/>
</dbReference>
<dbReference type="Pfam" id="PF00126">
    <property type="entry name" value="HTH_1"/>
    <property type="match status" value="1"/>
</dbReference>
<dbReference type="Proteomes" id="UP000594778">
    <property type="component" value="Chromosome"/>
</dbReference>
<keyword evidence="4" id="KW-0804">Transcription</keyword>
<dbReference type="InterPro" id="IPR036390">
    <property type="entry name" value="WH_DNA-bd_sf"/>
</dbReference>
<feature type="domain" description="HTH lysR-type" evidence="5">
    <location>
        <begin position="2"/>
        <end position="59"/>
    </location>
</feature>